<keyword evidence="2" id="KW-1185">Reference proteome</keyword>
<protein>
    <submittedName>
        <fullName evidence="1">Uncharacterized protein</fullName>
    </submittedName>
</protein>
<organism evidence="1 2">
    <name type="scientific">Tritrichomonas musculus</name>
    <dbReference type="NCBI Taxonomy" id="1915356"/>
    <lineage>
        <taxon>Eukaryota</taxon>
        <taxon>Metamonada</taxon>
        <taxon>Parabasalia</taxon>
        <taxon>Tritrichomonadida</taxon>
        <taxon>Tritrichomonadidae</taxon>
        <taxon>Tritrichomonas</taxon>
    </lineage>
</organism>
<reference evidence="1 2" key="1">
    <citation type="submission" date="2024-04" db="EMBL/GenBank/DDBJ databases">
        <title>Tritrichomonas musculus Genome.</title>
        <authorList>
            <person name="Alves-Ferreira E."/>
            <person name="Grigg M."/>
            <person name="Lorenzi H."/>
            <person name="Galac M."/>
        </authorList>
    </citation>
    <scope>NUCLEOTIDE SEQUENCE [LARGE SCALE GENOMIC DNA]</scope>
    <source>
        <strain evidence="1 2">EAF2021</strain>
    </source>
</reference>
<sequence>MYEYSDSISDPFFTSAQAMTKQYTGSKYTQFIQDIPQAIDIHNSGPQAQNFFNNTFKLDEKDFERINKDNITYLQNNCQGVFSWNDVPQFSYSTSMKNKMESIESSTKNKIEQQFSISKEYFERSKEIKKFKYPVPILYKGLKVAESYIGYSIECPIGNDSQILLSRFIIHGTTTRPIFTFCSLQSERFYSSSENFFEAFQSYKNLIFNFRIFNGDVPALASISPLKFVQIRPFKNEYYSITFDS</sequence>
<dbReference type="Proteomes" id="UP001470230">
    <property type="component" value="Unassembled WGS sequence"/>
</dbReference>
<comment type="caution">
    <text evidence="1">The sequence shown here is derived from an EMBL/GenBank/DDBJ whole genome shotgun (WGS) entry which is preliminary data.</text>
</comment>
<accession>A0ABR2L9W8</accession>
<evidence type="ECO:0000313" key="1">
    <source>
        <dbReference type="EMBL" id="KAK8899806.1"/>
    </source>
</evidence>
<dbReference type="EMBL" id="JAPFFF010000001">
    <property type="protein sequence ID" value="KAK8899806.1"/>
    <property type="molecule type" value="Genomic_DNA"/>
</dbReference>
<name>A0ABR2L9W8_9EUKA</name>
<proteinExistence type="predicted"/>
<evidence type="ECO:0000313" key="2">
    <source>
        <dbReference type="Proteomes" id="UP001470230"/>
    </source>
</evidence>
<gene>
    <name evidence="1" type="ORF">M9Y10_002128</name>
</gene>